<feature type="transmembrane region" description="Helical" evidence="2">
    <location>
        <begin position="88"/>
        <end position="106"/>
    </location>
</feature>
<dbReference type="AlphaFoldDB" id="E6SJI5"/>
<keyword evidence="2" id="KW-0812">Transmembrane</keyword>
<reference evidence="3 4" key="1">
    <citation type="journal article" date="2010" name="Stand. Genomic Sci.">
        <title>Complete genome sequence of Thermaerobacter marianensis type strain (7p75a).</title>
        <authorList>
            <person name="Han C."/>
            <person name="Gu W."/>
            <person name="Zhang X."/>
            <person name="Lapidus A."/>
            <person name="Nolan M."/>
            <person name="Copeland A."/>
            <person name="Lucas S."/>
            <person name="Del Rio T.G."/>
            <person name="Tice H."/>
            <person name="Cheng J.F."/>
            <person name="Tapia R."/>
            <person name="Goodwin L."/>
            <person name="Pitluck S."/>
            <person name="Pagani I."/>
            <person name="Ivanova N."/>
            <person name="Mavromatis K."/>
            <person name="Mikhailova N."/>
            <person name="Pati A."/>
            <person name="Chen A."/>
            <person name="Palaniappan K."/>
            <person name="Land M."/>
            <person name="Hauser L."/>
            <person name="Chang Y.J."/>
            <person name="Jeffries C.D."/>
            <person name="Schneider S."/>
            <person name="Rohde M."/>
            <person name="Goker M."/>
            <person name="Pukall R."/>
            <person name="Woyke T."/>
            <person name="Bristow J."/>
            <person name="Eisen J.A."/>
            <person name="Markowitz V."/>
            <person name="Hugenholtz P."/>
            <person name="Kyrpides N.C."/>
            <person name="Klenk H.P."/>
            <person name="Detter J.C."/>
        </authorList>
    </citation>
    <scope>NUCLEOTIDE SEQUENCE [LARGE SCALE GENOMIC DNA]</scope>
    <source>
        <strain evidence="4">ATCC 700841 / DSM 12885 / JCM 10246 / 7p75a</strain>
    </source>
</reference>
<protein>
    <submittedName>
        <fullName evidence="3">Stage II sporulation protein P</fullName>
    </submittedName>
</protein>
<accession>E6SJI5</accession>
<feature type="transmembrane region" description="Helical" evidence="2">
    <location>
        <begin position="230"/>
        <end position="250"/>
    </location>
</feature>
<dbReference type="Proteomes" id="UP000008915">
    <property type="component" value="Chromosome"/>
</dbReference>
<gene>
    <name evidence="3" type="ordered locus">Tmar_2059</name>
</gene>
<feature type="transmembrane region" description="Helical" evidence="2">
    <location>
        <begin position="168"/>
        <end position="195"/>
    </location>
</feature>
<dbReference type="KEGG" id="tmr:Tmar_2059"/>
<dbReference type="Pfam" id="PF07758">
    <property type="entry name" value="DUF1614"/>
    <property type="match status" value="1"/>
</dbReference>
<dbReference type="InterPro" id="IPR011672">
    <property type="entry name" value="DUF1614"/>
</dbReference>
<evidence type="ECO:0000313" key="4">
    <source>
        <dbReference type="Proteomes" id="UP000008915"/>
    </source>
</evidence>
<keyword evidence="2" id="KW-0472">Membrane</keyword>
<feature type="transmembrane region" description="Helical" evidence="2">
    <location>
        <begin position="6"/>
        <end position="25"/>
    </location>
</feature>
<dbReference type="Pfam" id="PF07454">
    <property type="entry name" value="SpoIIP"/>
    <property type="match status" value="1"/>
</dbReference>
<name>E6SJI5_THEM7</name>
<evidence type="ECO:0000256" key="2">
    <source>
        <dbReference type="SAM" id="Phobius"/>
    </source>
</evidence>
<dbReference type="NCBIfam" id="TIGR02867">
    <property type="entry name" value="spore_II_P"/>
    <property type="match status" value="1"/>
</dbReference>
<keyword evidence="4" id="KW-1185">Reference proteome</keyword>
<feature type="transmembrane region" description="Helical" evidence="2">
    <location>
        <begin position="32"/>
        <end position="49"/>
    </location>
</feature>
<evidence type="ECO:0000313" key="3">
    <source>
        <dbReference type="EMBL" id="ADU52140.1"/>
    </source>
</evidence>
<proteinExistence type="predicted"/>
<dbReference type="HOGENOM" id="CLU_426947_0_0_9"/>
<organism evidence="3 4">
    <name type="scientific">Thermaerobacter marianensis (strain ATCC 700841 / DSM 12885 / JCM 10246 / 7p75a)</name>
    <dbReference type="NCBI Taxonomy" id="644966"/>
    <lineage>
        <taxon>Bacteria</taxon>
        <taxon>Bacillati</taxon>
        <taxon>Bacillota</taxon>
        <taxon>Clostridia</taxon>
        <taxon>Eubacteriales</taxon>
        <taxon>Clostridiales Family XVII. Incertae Sedis</taxon>
        <taxon>Thermaerobacter</taxon>
    </lineage>
</organism>
<feature type="transmembrane region" description="Helical" evidence="2">
    <location>
        <begin position="55"/>
        <end position="76"/>
    </location>
</feature>
<reference evidence="4" key="2">
    <citation type="journal article" date="2010" name="Stand. Genomic Sci.">
        <title>Complete genome sequence of Thermaerobacter marianensis type strain (7p75aT).</title>
        <authorList>
            <person name="Han C."/>
            <person name="Gu W."/>
            <person name="Zhang X."/>
            <person name="Lapidus A."/>
            <person name="Nolan M."/>
            <person name="Copeland A."/>
            <person name="Lucas S."/>
            <person name="Glavina Del Rio T."/>
            <person name="Tice H."/>
            <person name="Cheng J."/>
            <person name="Tapia R."/>
            <person name="Goodwin L."/>
            <person name="Pitluck S."/>
            <person name="Pagani I."/>
            <person name="Ivanova N."/>
            <person name="Mavromatis K."/>
            <person name="Mikhailova N."/>
            <person name="Pati A."/>
            <person name="Chen A."/>
            <person name="Palaniappan K."/>
            <person name="Land M."/>
            <person name="Hauser L."/>
            <person name="Chang Y."/>
            <person name="Jeffries C."/>
            <person name="Schneider S."/>
            <person name="Rohde M."/>
            <person name="Goker M."/>
            <person name="Pukall R."/>
            <person name="Woyke T."/>
            <person name="Bristow J."/>
            <person name="Eisen J."/>
            <person name="Markowitz V."/>
            <person name="Hugenholtz P."/>
            <person name="Kyrpides N."/>
            <person name="Klenk H."/>
            <person name="Detter J."/>
        </authorList>
    </citation>
    <scope>NUCLEOTIDE SEQUENCE [LARGE SCALE GENOMIC DNA]</scope>
    <source>
        <strain evidence="4">ATCC 700841 / DSM 12885 / JCM 10246 / 7p75a</strain>
    </source>
</reference>
<dbReference type="EMBL" id="CP002344">
    <property type="protein sequence ID" value="ADU52140.1"/>
    <property type="molecule type" value="Genomic_DNA"/>
</dbReference>
<dbReference type="STRING" id="644966.Tmar_2059"/>
<feature type="region of interest" description="Disordered" evidence="1">
    <location>
        <begin position="329"/>
        <end position="365"/>
    </location>
</feature>
<sequence>MLTGTTALLVGLAVLVLLGVTHRVLDRMRLSKGAALALLGLMIAGTFLPELPLGAGVRVDPGGALVPAAVAIYLLLTADHAFERRRALVASLWTAAAVYATDWFLPSDPGGGRWWLMDPLWTPVAVAGLFGYLAGRSRRAAFIAATLGVLLVDLIGAVTNSLRGIPGAWMNLGGGGVFDAVVLAGVGAVALAELVGESREWLTRRAPWRRGKAQPALPPSVAEQPTAPSVAASWLLAGLALGVVGVTAWLGPRFQNPTGDELFDTHMELREIGTERLLLASARVMAIGDIWIDTADRWYRIVRVEGHTAYARALLQPADGTLAGRTGAYRTRTGRTRAGGTLAGPTGPEAERPGTGGDAAAAHPAGAQLASVVPPPLPGLFSAWRLAPPGLVPDPWGAIGGDGDLPPAGAADPLGRWGPGPRPGPASLAAALPLGAWFQKVVDPAPVRPTPRGQGFIGIYHTHNDESYIPTDGTASVDGRGGIHRVGDVLGRELAQHGFRVVKSEALHLPHDRGAYRRSRRTALKMIPKNPLVLLDVHRDATPPEFYREVVKGQPVTQIRLVVGRENPFRRTNLAFARRLKAEADRSFPGLVKGIYYGRGNYNQDLGPRTLLIEVGAHTNSRIRAERGAAIFATVLDRTLARR</sequence>
<keyword evidence="2" id="KW-1133">Transmembrane helix</keyword>
<dbReference type="RefSeq" id="WP_013496440.1">
    <property type="nucleotide sequence ID" value="NC_014831.1"/>
</dbReference>
<feature type="compositionally biased region" description="Low complexity" evidence="1">
    <location>
        <begin position="329"/>
        <end position="348"/>
    </location>
</feature>
<evidence type="ECO:0000256" key="1">
    <source>
        <dbReference type="SAM" id="MobiDB-lite"/>
    </source>
</evidence>
<dbReference type="InterPro" id="IPR010897">
    <property type="entry name" value="Spore_II_P"/>
</dbReference>
<dbReference type="eggNOG" id="COG4089">
    <property type="taxonomic scope" value="Bacteria"/>
</dbReference>
<feature type="transmembrane region" description="Helical" evidence="2">
    <location>
        <begin position="112"/>
        <end position="133"/>
    </location>
</feature>
<feature type="transmembrane region" description="Helical" evidence="2">
    <location>
        <begin position="140"/>
        <end position="162"/>
    </location>
</feature>